<comment type="caution">
    <text evidence="1">The sequence shown here is derived from an EMBL/GenBank/DDBJ whole genome shotgun (WGS) entry which is preliminary data.</text>
</comment>
<sequence>MTARDGKGAQPLERVAARMAEAQSLLESMLRLQKMMQAGAPGKMQDVLLARLERQAARLQAGVRRR</sequence>
<evidence type="ECO:0000313" key="1">
    <source>
        <dbReference type="EMBL" id="TFW12385.1"/>
    </source>
</evidence>
<gene>
    <name evidence="1" type="ORF">EGY25_10195</name>
</gene>
<proteinExistence type="predicted"/>
<keyword evidence="2" id="KW-1185">Reference proteome</keyword>
<dbReference type="AlphaFoldDB" id="A0A4Y9RX55"/>
<name>A0A4Y9RX55_9CAUL</name>
<accession>A0A4Y9RX55</accession>
<reference evidence="1 2" key="1">
    <citation type="submission" date="2019-03" db="EMBL/GenBank/DDBJ databases">
        <title>Draft genome of Brevundimonas sp. a heavy metal resistant soil bacteria.</title>
        <authorList>
            <person name="Soto J."/>
        </authorList>
    </citation>
    <scope>NUCLEOTIDE SEQUENCE [LARGE SCALE GENOMIC DNA]</scope>
    <source>
        <strain evidence="1 2">B-10</strain>
    </source>
</reference>
<dbReference type="EMBL" id="SPVH01000006">
    <property type="protein sequence ID" value="TFW12385.1"/>
    <property type="molecule type" value="Genomic_DNA"/>
</dbReference>
<protein>
    <submittedName>
        <fullName evidence="1">Uncharacterized protein</fullName>
    </submittedName>
</protein>
<organism evidence="1 2">
    <name type="scientific">Brevundimonas intermedia</name>
    <dbReference type="NCBI Taxonomy" id="74315"/>
    <lineage>
        <taxon>Bacteria</taxon>
        <taxon>Pseudomonadati</taxon>
        <taxon>Pseudomonadota</taxon>
        <taxon>Alphaproteobacteria</taxon>
        <taxon>Caulobacterales</taxon>
        <taxon>Caulobacteraceae</taxon>
        <taxon>Brevundimonas</taxon>
    </lineage>
</organism>
<dbReference type="Proteomes" id="UP000298216">
    <property type="component" value="Unassembled WGS sequence"/>
</dbReference>
<evidence type="ECO:0000313" key="2">
    <source>
        <dbReference type="Proteomes" id="UP000298216"/>
    </source>
</evidence>
<dbReference type="RefSeq" id="WP_135194865.1">
    <property type="nucleotide sequence ID" value="NZ_SPVH01000006.1"/>
</dbReference>